<dbReference type="PANTHER" id="PTHR10357">
    <property type="entry name" value="ALPHA-AMYLASE FAMILY MEMBER"/>
    <property type="match status" value="1"/>
</dbReference>
<dbReference type="Gene3D" id="2.60.40.1180">
    <property type="entry name" value="Golgi alpha-mannosidase II"/>
    <property type="match status" value="1"/>
</dbReference>
<evidence type="ECO:0000256" key="2">
    <source>
        <dbReference type="ARBA" id="ARBA00023295"/>
    </source>
</evidence>
<dbReference type="Gene3D" id="2.60.40.10">
    <property type="entry name" value="Immunoglobulins"/>
    <property type="match status" value="1"/>
</dbReference>
<dbReference type="RefSeq" id="WP_134259109.1">
    <property type="nucleotide sequence ID" value="NZ_LDIM01000006.1"/>
</dbReference>
<evidence type="ECO:0000313" key="4">
    <source>
        <dbReference type="EMBL" id="TES49777.1"/>
    </source>
</evidence>
<dbReference type="InterPro" id="IPR013783">
    <property type="entry name" value="Ig-like_fold"/>
</dbReference>
<dbReference type="InterPro" id="IPR017853">
    <property type="entry name" value="GH"/>
</dbReference>
<dbReference type="GO" id="GO:0005975">
    <property type="term" value="P:carbohydrate metabolic process"/>
    <property type="evidence" value="ECO:0007669"/>
    <property type="project" value="InterPro"/>
</dbReference>
<dbReference type="Pfam" id="PF02903">
    <property type="entry name" value="Alpha-amylase_N"/>
    <property type="match status" value="1"/>
</dbReference>
<comment type="caution">
    <text evidence="4">The sequence shown here is derived from an EMBL/GenBank/DDBJ whole genome shotgun (WGS) entry which is preliminary data.</text>
</comment>
<dbReference type="AlphaFoldDB" id="A0A4Y7WN27"/>
<dbReference type="PANTHER" id="PTHR10357:SF210">
    <property type="entry name" value="MALTODEXTRIN GLUCOSIDASE"/>
    <property type="match status" value="1"/>
</dbReference>
<organism evidence="4 5">
    <name type="scientific">Shouchella lehensis</name>
    <dbReference type="NCBI Taxonomy" id="300825"/>
    <lineage>
        <taxon>Bacteria</taxon>
        <taxon>Bacillati</taxon>
        <taxon>Bacillota</taxon>
        <taxon>Bacilli</taxon>
        <taxon>Bacillales</taxon>
        <taxon>Bacillaceae</taxon>
        <taxon>Shouchella</taxon>
    </lineage>
</organism>
<dbReference type="InterPro" id="IPR006047">
    <property type="entry name" value="GH13_cat_dom"/>
</dbReference>
<dbReference type="InterPro" id="IPR013780">
    <property type="entry name" value="Glyco_hydro_b"/>
</dbReference>
<dbReference type="GO" id="GO:0004553">
    <property type="term" value="F:hydrolase activity, hydrolyzing O-glycosyl compounds"/>
    <property type="evidence" value="ECO:0007669"/>
    <property type="project" value="InterPro"/>
</dbReference>
<dbReference type="CDD" id="cd02857">
    <property type="entry name" value="E_set_CDase_PDE_N"/>
    <property type="match status" value="1"/>
</dbReference>
<name>A0A4Y7WN27_9BACI</name>
<dbReference type="Gene3D" id="3.90.400.10">
    <property type="entry name" value="Oligo-1,6-glucosidase, Domain 2"/>
    <property type="match status" value="1"/>
</dbReference>
<dbReference type="InterPro" id="IPR004185">
    <property type="entry name" value="Glyco_hydro_13_lg-like_dom"/>
</dbReference>
<protein>
    <submittedName>
        <fullName evidence="4">Glycoside hydrolase family 13 protein</fullName>
    </submittedName>
</protein>
<proteinExistence type="predicted"/>
<dbReference type="Gene3D" id="3.20.20.80">
    <property type="entry name" value="Glycosidases"/>
    <property type="match status" value="1"/>
</dbReference>
<feature type="domain" description="Glycosyl hydrolase family 13 catalytic" evidence="3">
    <location>
        <begin position="138"/>
        <end position="496"/>
    </location>
</feature>
<keyword evidence="1 4" id="KW-0378">Hydrolase</keyword>
<dbReference type="SUPFAM" id="SSF51445">
    <property type="entry name" value="(Trans)glycosidases"/>
    <property type="match status" value="1"/>
</dbReference>
<dbReference type="SMART" id="SM00642">
    <property type="entry name" value="Aamy"/>
    <property type="match status" value="1"/>
</dbReference>
<dbReference type="CDD" id="cd11338">
    <property type="entry name" value="AmyAc_CMD"/>
    <property type="match status" value="1"/>
</dbReference>
<accession>A0A4Y7WN27</accession>
<evidence type="ECO:0000259" key="3">
    <source>
        <dbReference type="SMART" id="SM00642"/>
    </source>
</evidence>
<evidence type="ECO:0000256" key="1">
    <source>
        <dbReference type="ARBA" id="ARBA00022801"/>
    </source>
</evidence>
<evidence type="ECO:0000313" key="5">
    <source>
        <dbReference type="Proteomes" id="UP000298210"/>
    </source>
</evidence>
<dbReference type="EMBL" id="SNUX01000002">
    <property type="protein sequence ID" value="TES49777.1"/>
    <property type="molecule type" value="Genomic_DNA"/>
</dbReference>
<dbReference type="Pfam" id="PF00128">
    <property type="entry name" value="Alpha-amylase"/>
    <property type="match status" value="1"/>
</dbReference>
<reference evidence="4 5" key="1">
    <citation type="submission" date="2019-03" db="EMBL/GenBank/DDBJ databases">
        <authorList>
            <person name="Liu G."/>
        </authorList>
    </citation>
    <scope>NUCLEOTIDE SEQUENCE [LARGE SCALE GENOMIC DNA]</scope>
    <source>
        <strain evidence="4 5">DSM 19099</strain>
    </source>
</reference>
<dbReference type="InterPro" id="IPR045857">
    <property type="entry name" value="O16G_dom_2"/>
</dbReference>
<sequence>MNRTGIIHTQQHHHLYLTSSHEAIIRIQTPKGEGVNVTIIHGDPYDWKDGSWQATQTEMKLLQTDDLYDYWSTSVSMPYSRMRYGFKIKTETETLFYTERGFYTERPAEISAYFCLPYAHDTEVFSPPPWVQNTVWYQIFPERFANGNPSRDPDTTLPWGSEPPKPDTFFGGDLDGVIQHLDYLQQLGITGIYFTPIFEAFSNHKYDTIDYLSIDPHFGDEDTLRTLIQESHKRGIRVMLDAVFNHSGYYFAPFQDVLQHGENSRYKDWFHPFELPLQPDGDRPNYETFAFVSSMPKLNTKHPDVRQYLLKVASYWVEEFDIDGWRLDVANEVDHDFWRSFRNEVKNLKKDVYILGEIWHQSSPWLQGDQFDAVMNYPLTDAIQGYALHQQSSHDAQVALTKHLMSYPASVNAVQFNMLDSHDTARILTTSKENKALVKLQYALLFSFPGSPCIYYGDEIGMAGENDPGCRACMIWDEAKQDKDMLAFLTQLIALRKHHPAFGTYDELFFHQSDDPAVLHYQTSTADETLYFVFNRSLETKSITLPKENQEQWMDLFTEKACSTTFLLEQESFRVLQLKRTS</sequence>
<gene>
    <name evidence="4" type="ORF">E2L03_10005</name>
</gene>
<dbReference type="Proteomes" id="UP000298210">
    <property type="component" value="Unassembled WGS sequence"/>
</dbReference>
<keyword evidence="2" id="KW-0326">Glycosidase</keyword>